<gene>
    <name evidence="3" type="ORF">CgunFtcFv8_018733</name>
</gene>
<dbReference type="EMBL" id="JAURVH010001536">
    <property type="protein sequence ID" value="KAK5891486.1"/>
    <property type="molecule type" value="Genomic_DNA"/>
</dbReference>
<proteinExistence type="predicted"/>
<evidence type="ECO:0000259" key="2">
    <source>
        <dbReference type="Pfam" id="PF08377"/>
    </source>
</evidence>
<evidence type="ECO:0000256" key="1">
    <source>
        <dbReference type="SAM" id="MobiDB-lite"/>
    </source>
</evidence>
<organism evidence="3 4">
    <name type="scientific">Champsocephalus gunnari</name>
    <name type="common">Mackerel icefish</name>
    <dbReference type="NCBI Taxonomy" id="52237"/>
    <lineage>
        <taxon>Eukaryota</taxon>
        <taxon>Metazoa</taxon>
        <taxon>Chordata</taxon>
        <taxon>Craniata</taxon>
        <taxon>Vertebrata</taxon>
        <taxon>Euteleostomi</taxon>
        <taxon>Actinopterygii</taxon>
        <taxon>Neopterygii</taxon>
        <taxon>Teleostei</taxon>
        <taxon>Neoteleostei</taxon>
        <taxon>Acanthomorphata</taxon>
        <taxon>Eupercaria</taxon>
        <taxon>Perciformes</taxon>
        <taxon>Notothenioidei</taxon>
        <taxon>Channichthyidae</taxon>
        <taxon>Champsocephalus</taxon>
    </lineage>
</organism>
<keyword evidence="4" id="KW-1185">Reference proteome</keyword>
<dbReference type="Proteomes" id="UP001331515">
    <property type="component" value="Unassembled WGS sequence"/>
</dbReference>
<dbReference type="AlphaFoldDB" id="A0AAN8GU60"/>
<reference evidence="3 4" key="1">
    <citation type="journal article" date="2023" name="Mol. Biol. Evol.">
        <title>Genomics of Secondarily Temperate Adaptation in the Only Non-Antarctic Icefish.</title>
        <authorList>
            <person name="Rivera-Colon A.G."/>
            <person name="Rayamajhi N."/>
            <person name="Minhas B.F."/>
            <person name="Madrigal G."/>
            <person name="Bilyk K.T."/>
            <person name="Yoon V."/>
            <person name="Hune M."/>
            <person name="Gregory S."/>
            <person name="Cheng C.H.C."/>
            <person name="Catchen J.M."/>
        </authorList>
    </citation>
    <scope>NUCLEOTIDE SEQUENCE [LARGE SCALE GENOMIC DNA]</scope>
    <source>
        <tissue evidence="3">White muscle</tissue>
    </source>
</reference>
<evidence type="ECO:0000313" key="3">
    <source>
        <dbReference type="EMBL" id="KAK5891486.1"/>
    </source>
</evidence>
<name>A0AAN8GU60_CHAGU</name>
<accession>A0AAN8GU60</accession>
<comment type="caution">
    <text evidence="3">The sequence shown here is derived from an EMBL/GenBank/DDBJ whole genome shotgun (WGS) entry which is preliminary data.</text>
</comment>
<evidence type="ECO:0000313" key="4">
    <source>
        <dbReference type="Proteomes" id="UP001331515"/>
    </source>
</evidence>
<feature type="domain" description="MAP2/Tau projection" evidence="2">
    <location>
        <begin position="46"/>
        <end position="116"/>
    </location>
</feature>
<sequence>MDEVIEVVAEDPAAEEPVGFDGIGDEKEKTPMENEGEKRTEEMEVKEKDIEIGEEMEETSQAAYDETTMDVSILDTDSNWMDSQDDDKSIMTEQMEALPQGQSPTSTPVVDRPRKTGPWQRKGPPWHH</sequence>
<protein>
    <recommendedName>
        <fullName evidence="2">MAP2/Tau projection domain-containing protein</fullName>
    </recommendedName>
</protein>
<feature type="region of interest" description="Disordered" evidence="1">
    <location>
        <begin position="11"/>
        <end position="128"/>
    </location>
</feature>
<feature type="compositionally biased region" description="Basic and acidic residues" evidence="1">
    <location>
        <begin position="24"/>
        <end position="51"/>
    </location>
</feature>
<dbReference type="Pfam" id="PF08377">
    <property type="entry name" value="MAP2_projctn"/>
    <property type="match status" value="1"/>
</dbReference>
<dbReference type="InterPro" id="IPR013588">
    <property type="entry name" value="MAP2_projctn"/>
</dbReference>